<gene>
    <name evidence="2" type="ORF">M513_12993</name>
</gene>
<reference evidence="2 3" key="1">
    <citation type="journal article" date="2014" name="Nat. Genet.">
        <title>Genome and transcriptome of the porcine whipworm Trichuris suis.</title>
        <authorList>
            <person name="Jex A.R."/>
            <person name="Nejsum P."/>
            <person name="Schwarz E.M."/>
            <person name="Hu L."/>
            <person name="Young N.D."/>
            <person name="Hall R.S."/>
            <person name="Korhonen P.K."/>
            <person name="Liao S."/>
            <person name="Thamsborg S."/>
            <person name="Xia J."/>
            <person name="Xu P."/>
            <person name="Wang S."/>
            <person name="Scheerlinck J.P."/>
            <person name="Hofmann A."/>
            <person name="Sternberg P.W."/>
            <person name="Wang J."/>
            <person name="Gasser R.B."/>
        </authorList>
    </citation>
    <scope>NUCLEOTIDE SEQUENCE [LARGE SCALE GENOMIC DNA]</scope>
    <source>
        <strain evidence="2">DCEP-RM93M</strain>
    </source>
</reference>
<name>A0A085LMD1_9BILA</name>
<accession>A0A085LMD1</accession>
<dbReference type="Proteomes" id="UP000030764">
    <property type="component" value="Unassembled WGS sequence"/>
</dbReference>
<evidence type="ECO:0000313" key="3">
    <source>
        <dbReference type="Proteomes" id="UP000030764"/>
    </source>
</evidence>
<dbReference type="EMBL" id="KL363392">
    <property type="protein sequence ID" value="KFD46127.1"/>
    <property type="molecule type" value="Genomic_DNA"/>
</dbReference>
<dbReference type="AlphaFoldDB" id="A0A085LMD1"/>
<feature type="compositionally biased region" description="Basic residues" evidence="1">
    <location>
        <begin position="56"/>
        <end position="65"/>
    </location>
</feature>
<evidence type="ECO:0000313" key="2">
    <source>
        <dbReference type="EMBL" id="KFD46127.1"/>
    </source>
</evidence>
<organism evidence="2 3">
    <name type="scientific">Trichuris suis</name>
    <name type="common">pig whipworm</name>
    <dbReference type="NCBI Taxonomy" id="68888"/>
    <lineage>
        <taxon>Eukaryota</taxon>
        <taxon>Metazoa</taxon>
        <taxon>Ecdysozoa</taxon>
        <taxon>Nematoda</taxon>
        <taxon>Enoplea</taxon>
        <taxon>Dorylaimia</taxon>
        <taxon>Trichinellida</taxon>
        <taxon>Trichuridae</taxon>
        <taxon>Trichuris</taxon>
    </lineage>
</organism>
<protein>
    <submittedName>
        <fullName evidence="2">Uncharacterized protein</fullName>
    </submittedName>
</protein>
<sequence>MHRILGLRGLNWDDEIPADQEKWWQQRIERLGDLELLSIPRSLCTSRRHVNYIRSTTHHKRRLRRPPTSGMSTATAT</sequence>
<keyword evidence="3" id="KW-1185">Reference proteome</keyword>
<evidence type="ECO:0000256" key="1">
    <source>
        <dbReference type="SAM" id="MobiDB-lite"/>
    </source>
</evidence>
<feature type="region of interest" description="Disordered" evidence="1">
    <location>
        <begin position="56"/>
        <end position="77"/>
    </location>
</feature>
<proteinExistence type="predicted"/>